<name>A0A1S6U9V0_9BACT</name>
<evidence type="ECO:0000256" key="4">
    <source>
        <dbReference type="ARBA" id="ARBA00024207"/>
    </source>
</evidence>
<evidence type="ECO:0000313" key="6">
    <source>
        <dbReference type="Proteomes" id="UP000190868"/>
    </source>
</evidence>
<sequence length="124" mass="14756">MSSKVVYRLCLAIEKIDQIFDICEEKGTVEALKDEKLAKPAIMKHFDVIHQQFEKMEKAQEYKTLSRFDQKDLKGIRSIRNWSSHDYDNIENEIIEKIIREILPNFKKSIQKVLKETKKDLQKD</sequence>
<dbReference type="Pfam" id="PF01934">
    <property type="entry name" value="HepT-like"/>
    <property type="match status" value="1"/>
</dbReference>
<dbReference type="GO" id="GO:0016787">
    <property type="term" value="F:hydrolase activity"/>
    <property type="evidence" value="ECO:0007669"/>
    <property type="project" value="UniProtKB-KW"/>
</dbReference>
<keyword evidence="6" id="KW-1185">Reference proteome</keyword>
<reference evidence="6" key="1">
    <citation type="submission" date="2016-09" db="EMBL/GenBank/DDBJ databases">
        <title>Comparative genomics of the Campylobacter concisus group.</title>
        <authorList>
            <person name="Miller W.G."/>
            <person name="Yee E."/>
            <person name="Chapman M.H."/>
            <person name="Huynh S."/>
            <person name="Bono J.L."/>
            <person name="On S.L.W."/>
            <person name="StLeger J."/>
            <person name="Foster G."/>
            <person name="Parker C.T."/>
        </authorList>
    </citation>
    <scope>NUCLEOTIDE SEQUENCE [LARGE SCALE GENOMIC DNA]</scope>
    <source>
        <strain evidence="6">RM18021</strain>
    </source>
</reference>
<evidence type="ECO:0000313" key="5">
    <source>
        <dbReference type="EMBL" id="AQW88465.1"/>
    </source>
</evidence>
<dbReference type="InterPro" id="IPR037038">
    <property type="entry name" value="HepT-like_sf"/>
</dbReference>
<dbReference type="GO" id="GO:0110001">
    <property type="term" value="C:toxin-antitoxin complex"/>
    <property type="evidence" value="ECO:0007669"/>
    <property type="project" value="InterPro"/>
</dbReference>
<dbReference type="AlphaFoldDB" id="A0A1S6U9V0"/>
<protein>
    <submittedName>
        <fullName evidence="5">Uncharacterized protein</fullName>
    </submittedName>
</protein>
<dbReference type="RefSeq" id="WP_226995980.1">
    <property type="nucleotide sequence ID" value="NZ_CP017258.1"/>
</dbReference>
<dbReference type="Gene3D" id="1.20.120.580">
    <property type="entry name" value="bsu32300-like"/>
    <property type="match status" value="1"/>
</dbReference>
<dbReference type="GO" id="GO:0004540">
    <property type="term" value="F:RNA nuclease activity"/>
    <property type="evidence" value="ECO:0007669"/>
    <property type="project" value="InterPro"/>
</dbReference>
<comment type="similarity">
    <text evidence="4">Belongs to the HepT RNase toxin family.</text>
</comment>
<evidence type="ECO:0000256" key="3">
    <source>
        <dbReference type="ARBA" id="ARBA00022801"/>
    </source>
</evidence>
<keyword evidence="1" id="KW-1277">Toxin-antitoxin system</keyword>
<evidence type="ECO:0000256" key="2">
    <source>
        <dbReference type="ARBA" id="ARBA00022722"/>
    </source>
</evidence>
<dbReference type="Proteomes" id="UP000190868">
    <property type="component" value="Chromosome"/>
</dbReference>
<organism evidence="5 6">
    <name type="scientific">Campylobacter pinnipediorum subsp. caledonicus</name>
    <dbReference type="NCBI Taxonomy" id="1874362"/>
    <lineage>
        <taxon>Bacteria</taxon>
        <taxon>Pseudomonadati</taxon>
        <taxon>Campylobacterota</taxon>
        <taxon>Epsilonproteobacteria</taxon>
        <taxon>Campylobacterales</taxon>
        <taxon>Campylobacteraceae</taxon>
        <taxon>Campylobacter</taxon>
    </lineage>
</organism>
<gene>
    <name evidence="5" type="ORF">CPIN18021_1688</name>
</gene>
<keyword evidence="2" id="KW-0540">Nuclease</keyword>
<evidence type="ECO:0000256" key="1">
    <source>
        <dbReference type="ARBA" id="ARBA00022649"/>
    </source>
</evidence>
<accession>A0A1S6U9V0</accession>
<keyword evidence="3" id="KW-0378">Hydrolase</keyword>
<proteinExistence type="inferred from homology"/>
<dbReference type="InterPro" id="IPR008201">
    <property type="entry name" value="HepT-like"/>
</dbReference>
<dbReference type="EMBL" id="CP017258">
    <property type="protein sequence ID" value="AQW88465.1"/>
    <property type="molecule type" value="Genomic_DNA"/>
</dbReference>